<sequence length="384" mass="43045">MAMTKVAFFGHDAGDAAIRRRVQAMQDDGVSVTGFMMRRKDDVAADWDNVDLGKTRDGAFVQRVLRIFSGARVATRSKEKLAAVDVIYARNLDMLACAFLAKRHTKLDTPVIYESLDVHRLLTREDFIGKALRWVEKSLLRRTIGLVVSSPAFLANHFEKHYPGLYTPFLIENRLAAGSDFGPRPAVEHGDAPKDDGRFVLGWVGNLRCERSFGLLCDLADQFPDTLEIRLHGQPARNEIPVFEPKIDARPNMTFAGRYRSPEDLSTIYDGLDMVWAGDFMEAGYNSVWLLPNRIYEGGYFATPAIAPKETETAAWIEQKACGFTISEPLSETLPNLIAAVMHDRSGLESYRKRLLELPNEVFIQPKGFFSEVLARALAGARSR</sequence>
<reference evidence="1 2" key="1">
    <citation type="journal article" date="2014" name="Antonie Van Leeuwenhoek">
        <title>Hyphomonas beringensis sp. nov. and Hyphomonas chukchiensis sp. nov., isolated from surface seawater of the Bering Sea and Chukchi Sea.</title>
        <authorList>
            <person name="Li C."/>
            <person name="Lai Q."/>
            <person name="Li G."/>
            <person name="Dong C."/>
            <person name="Wang J."/>
            <person name="Liao Y."/>
            <person name="Shao Z."/>
        </authorList>
    </citation>
    <scope>NUCLEOTIDE SEQUENCE [LARGE SCALE GENOMIC DNA]</scope>
    <source>
        <strain evidence="1 2">BH-BN04-4</strain>
    </source>
</reference>
<comment type="caution">
    <text evidence="1">The sequence shown here is derived from an EMBL/GenBank/DDBJ whole genome shotgun (WGS) entry which is preliminary data.</text>
</comment>
<evidence type="ECO:0000313" key="1">
    <source>
        <dbReference type="EMBL" id="KCZ56044.1"/>
    </source>
</evidence>
<dbReference type="AlphaFoldDB" id="A0A062UHI1"/>
<dbReference type="SUPFAM" id="SSF53756">
    <property type="entry name" value="UDP-Glycosyltransferase/glycogen phosphorylase"/>
    <property type="match status" value="1"/>
</dbReference>
<dbReference type="Proteomes" id="UP000027190">
    <property type="component" value="Unassembled WGS sequence"/>
</dbReference>
<evidence type="ECO:0000313" key="2">
    <source>
        <dbReference type="Proteomes" id="UP000027190"/>
    </source>
</evidence>
<dbReference type="Gene3D" id="3.40.50.2000">
    <property type="entry name" value="Glycogen Phosphorylase B"/>
    <property type="match status" value="1"/>
</dbReference>
<dbReference type="STRING" id="1280947.HY30_07250"/>
<organism evidence="1 2">
    <name type="scientific">Hyphomonas chukchiensis</name>
    <dbReference type="NCBI Taxonomy" id="1280947"/>
    <lineage>
        <taxon>Bacteria</taxon>
        <taxon>Pseudomonadati</taxon>
        <taxon>Pseudomonadota</taxon>
        <taxon>Alphaproteobacteria</taxon>
        <taxon>Hyphomonadales</taxon>
        <taxon>Hyphomonadaceae</taxon>
        <taxon>Hyphomonas</taxon>
    </lineage>
</organism>
<keyword evidence="2" id="KW-1185">Reference proteome</keyword>
<dbReference type="PATRIC" id="fig|1280947.3.peg.2873"/>
<gene>
    <name evidence="1" type="ORF">HY30_07250</name>
</gene>
<accession>A0A062UHI1</accession>
<protein>
    <recommendedName>
        <fullName evidence="3">Glycosyl transferase</fullName>
    </recommendedName>
</protein>
<dbReference type="eggNOG" id="COG0438">
    <property type="taxonomic scope" value="Bacteria"/>
</dbReference>
<proteinExistence type="predicted"/>
<evidence type="ECO:0008006" key="3">
    <source>
        <dbReference type="Google" id="ProtNLM"/>
    </source>
</evidence>
<name>A0A062UHI1_9PROT</name>
<dbReference type="EMBL" id="AWFG01000052">
    <property type="protein sequence ID" value="KCZ56044.1"/>
    <property type="molecule type" value="Genomic_DNA"/>
</dbReference>